<evidence type="ECO:0000256" key="5">
    <source>
        <dbReference type="ARBA" id="ARBA00023065"/>
    </source>
</evidence>
<evidence type="ECO:0000256" key="3">
    <source>
        <dbReference type="ARBA" id="ARBA00022692"/>
    </source>
</evidence>
<protein>
    <submittedName>
        <fullName evidence="8">Uncharacterized protein</fullName>
    </submittedName>
</protein>
<keyword evidence="9" id="KW-1185">Reference proteome</keyword>
<evidence type="ECO:0000313" key="9">
    <source>
        <dbReference type="Proteomes" id="UP000092993"/>
    </source>
</evidence>
<dbReference type="OrthoDB" id="9999863at2759"/>
<dbReference type="PANTHER" id="PTHR31064:SF30">
    <property type="entry name" value="HIGH-AFFINITY POTASSIUM TRANSPORT PROTEIN-RELATED"/>
    <property type="match status" value="1"/>
</dbReference>
<name>A0A1C7MPE4_GRIFR</name>
<dbReference type="EMBL" id="LUGG01000001">
    <property type="protein sequence ID" value="OBZ78732.1"/>
    <property type="molecule type" value="Genomic_DNA"/>
</dbReference>
<dbReference type="AlphaFoldDB" id="A0A1C7MPE4"/>
<comment type="subcellular location">
    <subcellularLocation>
        <location evidence="1">Membrane</location>
        <topology evidence="1">Multi-pass membrane protein</topology>
    </subcellularLocation>
</comment>
<feature type="transmembrane region" description="Helical" evidence="7">
    <location>
        <begin position="54"/>
        <end position="78"/>
    </location>
</feature>
<keyword evidence="2" id="KW-0813">Transport</keyword>
<evidence type="ECO:0000256" key="7">
    <source>
        <dbReference type="SAM" id="Phobius"/>
    </source>
</evidence>
<sequence length="103" mass="11895">MAPAERTKRQKSMKRLGENLRGLVIGRNSDFNTEYLSDEQLEELGGLEYRALRLLSYLVILYFIGTQMITFILIAPWLSTSSEYDDVFASQPRLVNKSWFVAL</sequence>
<proteinExistence type="predicted"/>
<gene>
    <name evidence="8" type="ORF">A0H81_00276</name>
</gene>
<evidence type="ECO:0000256" key="2">
    <source>
        <dbReference type="ARBA" id="ARBA00022448"/>
    </source>
</evidence>
<reference evidence="8 9" key="1">
    <citation type="submission" date="2016-03" db="EMBL/GenBank/DDBJ databases">
        <title>Whole genome sequencing of Grifola frondosa 9006-11.</title>
        <authorList>
            <person name="Min B."/>
            <person name="Park H."/>
            <person name="Kim J.-G."/>
            <person name="Cho H."/>
            <person name="Oh Y.-L."/>
            <person name="Kong W.-S."/>
            <person name="Choi I.-G."/>
        </authorList>
    </citation>
    <scope>NUCLEOTIDE SEQUENCE [LARGE SCALE GENOMIC DNA]</scope>
    <source>
        <strain evidence="8 9">9006-11</strain>
    </source>
</reference>
<keyword evidence="5" id="KW-0406">Ion transport</keyword>
<accession>A0A1C7MPE4</accession>
<dbReference type="GO" id="GO:0140107">
    <property type="term" value="F:high-affinity potassium ion transmembrane transporter activity"/>
    <property type="evidence" value="ECO:0007669"/>
    <property type="project" value="TreeGrafter"/>
</dbReference>
<dbReference type="PANTHER" id="PTHR31064">
    <property type="entry name" value="POTASSIUM TRANSPORT PROTEIN DDB_G0292412-RELATED"/>
    <property type="match status" value="1"/>
</dbReference>
<dbReference type="InterPro" id="IPR051143">
    <property type="entry name" value="TrkH_K-transport"/>
</dbReference>
<evidence type="ECO:0000256" key="4">
    <source>
        <dbReference type="ARBA" id="ARBA00022989"/>
    </source>
</evidence>
<dbReference type="Pfam" id="PF02386">
    <property type="entry name" value="TrkH"/>
    <property type="match status" value="1"/>
</dbReference>
<dbReference type="GO" id="GO:1990573">
    <property type="term" value="P:potassium ion import across plasma membrane"/>
    <property type="evidence" value="ECO:0007669"/>
    <property type="project" value="TreeGrafter"/>
</dbReference>
<dbReference type="GO" id="GO:0005886">
    <property type="term" value="C:plasma membrane"/>
    <property type="evidence" value="ECO:0007669"/>
    <property type="project" value="TreeGrafter"/>
</dbReference>
<dbReference type="STRING" id="5627.A0A1C7MPE4"/>
<keyword evidence="6 7" id="KW-0472">Membrane</keyword>
<organism evidence="8 9">
    <name type="scientific">Grifola frondosa</name>
    <name type="common">Maitake</name>
    <name type="synonym">Polyporus frondosus</name>
    <dbReference type="NCBI Taxonomy" id="5627"/>
    <lineage>
        <taxon>Eukaryota</taxon>
        <taxon>Fungi</taxon>
        <taxon>Dikarya</taxon>
        <taxon>Basidiomycota</taxon>
        <taxon>Agaricomycotina</taxon>
        <taxon>Agaricomycetes</taxon>
        <taxon>Polyporales</taxon>
        <taxon>Grifolaceae</taxon>
        <taxon>Grifola</taxon>
    </lineage>
</organism>
<dbReference type="Proteomes" id="UP000092993">
    <property type="component" value="Unassembled WGS sequence"/>
</dbReference>
<comment type="caution">
    <text evidence="8">The sequence shown here is derived from an EMBL/GenBank/DDBJ whole genome shotgun (WGS) entry which is preliminary data.</text>
</comment>
<dbReference type="GO" id="GO:0030007">
    <property type="term" value="P:intracellular potassium ion homeostasis"/>
    <property type="evidence" value="ECO:0007669"/>
    <property type="project" value="TreeGrafter"/>
</dbReference>
<dbReference type="InterPro" id="IPR003445">
    <property type="entry name" value="Cat_transpt"/>
</dbReference>
<keyword evidence="3 7" id="KW-0812">Transmembrane</keyword>
<evidence type="ECO:0000256" key="1">
    <source>
        <dbReference type="ARBA" id="ARBA00004141"/>
    </source>
</evidence>
<evidence type="ECO:0000256" key="6">
    <source>
        <dbReference type="ARBA" id="ARBA00023136"/>
    </source>
</evidence>
<evidence type="ECO:0000313" key="8">
    <source>
        <dbReference type="EMBL" id="OBZ78732.1"/>
    </source>
</evidence>
<keyword evidence="4 7" id="KW-1133">Transmembrane helix</keyword>